<dbReference type="AlphaFoldDB" id="A0A318SDR1"/>
<accession>A0A318SDR1</accession>
<reference evidence="1 2" key="1">
    <citation type="submission" date="2018-06" db="EMBL/GenBank/DDBJ databases">
        <title>Genomic Encyclopedia of Type Strains, Phase IV (KMG-IV): sequencing the most valuable type-strain genomes for metagenomic binning, comparative biology and taxonomic classification.</title>
        <authorList>
            <person name="Goeker M."/>
        </authorList>
    </citation>
    <scope>NUCLEOTIDE SEQUENCE [LARGE SCALE GENOMIC DNA]</scope>
    <source>
        <strain evidence="1 2">DSM 18048</strain>
    </source>
</reference>
<dbReference type="RefSeq" id="WP_110885244.1">
    <property type="nucleotide sequence ID" value="NZ_QJSX01000002.1"/>
</dbReference>
<evidence type="ECO:0000313" key="1">
    <source>
        <dbReference type="EMBL" id="PYE55678.1"/>
    </source>
</evidence>
<gene>
    <name evidence="1" type="ORF">DES52_10241</name>
</gene>
<sequence length="290" mass="32275">MNEPTLELSRLDENFTDDDTTRWRRHDFEEGWPNRLEVGEVRDGALEFRPLTSIWWAAFHAPFWFKEVTGDFVVTTRVNIHGLSTAFPERIDSGSLAGLLVRAPASGSAATWRPTDERWLSLTTGLASGPGGRGPSMEVTTTTRGRSGIEWFTSRAQAVDLGIARVGTSVVCTHRFHDGPWAFTRTEGEKLGEYGDMPASSVSVERPDLPETLQVGVTAMTDWPTIMREYAGLSQEAPFAAFNSLALNTGRQELLARFDFVRFARPAASADVRRRHSSTWTADEWRAALP</sequence>
<evidence type="ECO:0000313" key="2">
    <source>
        <dbReference type="Proteomes" id="UP000248326"/>
    </source>
</evidence>
<name>A0A318SDR1_9DEIO</name>
<organism evidence="1 2">
    <name type="scientific">Deinococcus yavapaiensis KR-236</name>
    <dbReference type="NCBI Taxonomy" id="694435"/>
    <lineage>
        <taxon>Bacteria</taxon>
        <taxon>Thermotogati</taxon>
        <taxon>Deinococcota</taxon>
        <taxon>Deinococci</taxon>
        <taxon>Deinococcales</taxon>
        <taxon>Deinococcaceae</taxon>
        <taxon>Deinococcus</taxon>
    </lineage>
</organism>
<dbReference type="EMBL" id="QJSX01000002">
    <property type="protein sequence ID" value="PYE55678.1"/>
    <property type="molecule type" value="Genomic_DNA"/>
</dbReference>
<dbReference type="Proteomes" id="UP000248326">
    <property type="component" value="Unassembled WGS sequence"/>
</dbReference>
<protein>
    <submittedName>
        <fullName evidence="1">Uncharacterized protein</fullName>
    </submittedName>
</protein>
<dbReference type="OrthoDB" id="9806213at2"/>
<comment type="caution">
    <text evidence="1">The sequence shown here is derived from an EMBL/GenBank/DDBJ whole genome shotgun (WGS) entry which is preliminary data.</text>
</comment>
<keyword evidence="2" id="KW-1185">Reference proteome</keyword>
<proteinExistence type="predicted"/>